<evidence type="ECO:0000313" key="2">
    <source>
        <dbReference type="Proteomes" id="UP000800096"/>
    </source>
</evidence>
<dbReference type="EMBL" id="ML979140">
    <property type="protein sequence ID" value="KAF1912257.1"/>
    <property type="molecule type" value="Genomic_DNA"/>
</dbReference>
<name>A0A6A5QDE9_AMPQU</name>
<protein>
    <recommendedName>
        <fullName evidence="3">FR47-like domain-containing protein</fullName>
    </recommendedName>
</protein>
<sequence length="288" mass="31997">MEIFEIFEHTPISPSLQRALKSALPNSITLVHRTQHSNRTDRAHVLATFPPTAYARPTCWAAAAHLDRSMHPETELCIFAAGEMSNHASSTSAKFDYISTLPTLPIHADNQPALDLAYQHGKEYPLPDPHGQYPPSPGTYIVQIMREAGLVRRDMPGAQLVLNKFLFKLSDVPMREQDIDIVRARTNIPRDRPVAWTFLGFDGSLTTLHTEPEHRGKGMAKAVAAEIMRKYAAGLAVDDDGNAWSHADVYQGTLQSEGVCKSLRGTALWKDYWARIDLEVAGTLARSM</sequence>
<dbReference type="PANTHER" id="PTHR20958:SF6">
    <property type="entry name" value="GLYCINE N-ACYLTRANSFERASE-LIKE PROTEIN"/>
    <property type="match status" value="1"/>
</dbReference>
<dbReference type="Proteomes" id="UP000800096">
    <property type="component" value="Unassembled WGS sequence"/>
</dbReference>
<dbReference type="PANTHER" id="PTHR20958">
    <property type="entry name" value="GLYCINE N-ACYLTRANSFERASE-LIKE PROTEIN"/>
    <property type="match status" value="1"/>
</dbReference>
<gene>
    <name evidence="1" type="ORF">BDU57DRAFT_590108</name>
</gene>
<dbReference type="AlphaFoldDB" id="A0A6A5QDE9"/>
<dbReference type="InterPro" id="IPR053225">
    <property type="entry name" value="Acyl-CoA_N-acyltransferase"/>
</dbReference>
<dbReference type="Gene3D" id="3.40.630.30">
    <property type="match status" value="1"/>
</dbReference>
<dbReference type="SUPFAM" id="SSF55729">
    <property type="entry name" value="Acyl-CoA N-acyltransferases (Nat)"/>
    <property type="match status" value="1"/>
</dbReference>
<organism evidence="1 2">
    <name type="scientific">Ampelomyces quisqualis</name>
    <name type="common">Powdery mildew agent</name>
    <dbReference type="NCBI Taxonomy" id="50730"/>
    <lineage>
        <taxon>Eukaryota</taxon>
        <taxon>Fungi</taxon>
        <taxon>Dikarya</taxon>
        <taxon>Ascomycota</taxon>
        <taxon>Pezizomycotina</taxon>
        <taxon>Dothideomycetes</taxon>
        <taxon>Pleosporomycetidae</taxon>
        <taxon>Pleosporales</taxon>
        <taxon>Pleosporineae</taxon>
        <taxon>Phaeosphaeriaceae</taxon>
        <taxon>Ampelomyces</taxon>
    </lineage>
</organism>
<reference evidence="1" key="1">
    <citation type="journal article" date="2020" name="Stud. Mycol.">
        <title>101 Dothideomycetes genomes: a test case for predicting lifestyles and emergence of pathogens.</title>
        <authorList>
            <person name="Haridas S."/>
            <person name="Albert R."/>
            <person name="Binder M."/>
            <person name="Bloem J."/>
            <person name="Labutti K."/>
            <person name="Salamov A."/>
            <person name="Andreopoulos B."/>
            <person name="Baker S."/>
            <person name="Barry K."/>
            <person name="Bills G."/>
            <person name="Bluhm B."/>
            <person name="Cannon C."/>
            <person name="Castanera R."/>
            <person name="Culley D."/>
            <person name="Daum C."/>
            <person name="Ezra D."/>
            <person name="Gonzalez J."/>
            <person name="Henrissat B."/>
            <person name="Kuo A."/>
            <person name="Liang C."/>
            <person name="Lipzen A."/>
            <person name="Lutzoni F."/>
            <person name="Magnuson J."/>
            <person name="Mondo S."/>
            <person name="Nolan M."/>
            <person name="Ohm R."/>
            <person name="Pangilinan J."/>
            <person name="Park H.-J."/>
            <person name="Ramirez L."/>
            <person name="Alfaro M."/>
            <person name="Sun H."/>
            <person name="Tritt A."/>
            <person name="Yoshinaga Y."/>
            <person name="Zwiers L.-H."/>
            <person name="Turgeon B."/>
            <person name="Goodwin S."/>
            <person name="Spatafora J."/>
            <person name="Crous P."/>
            <person name="Grigoriev I."/>
        </authorList>
    </citation>
    <scope>NUCLEOTIDE SEQUENCE</scope>
    <source>
        <strain evidence="1">HMLAC05119</strain>
    </source>
</reference>
<proteinExistence type="predicted"/>
<dbReference type="InterPro" id="IPR016181">
    <property type="entry name" value="Acyl_CoA_acyltransferase"/>
</dbReference>
<dbReference type="OrthoDB" id="61870at2759"/>
<keyword evidence="2" id="KW-1185">Reference proteome</keyword>
<evidence type="ECO:0000313" key="1">
    <source>
        <dbReference type="EMBL" id="KAF1912257.1"/>
    </source>
</evidence>
<accession>A0A6A5QDE9</accession>
<evidence type="ECO:0008006" key="3">
    <source>
        <dbReference type="Google" id="ProtNLM"/>
    </source>
</evidence>